<dbReference type="GO" id="GO:0003676">
    <property type="term" value="F:nucleic acid binding"/>
    <property type="evidence" value="ECO:0007669"/>
    <property type="project" value="InterPro"/>
</dbReference>
<dbReference type="SUPFAM" id="SSF57756">
    <property type="entry name" value="Retrovirus zinc finger-like domains"/>
    <property type="match status" value="1"/>
</dbReference>
<keyword evidence="1" id="KW-0863">Zinc-finger</keyword>
<proteinExistence type="predicted"/>
<dbReference type="WBParaSite" id="TCONS_00007708.p1">
    <property type="protein sequence ID" value="TCONS_00007708.p1"/>
    <property type="gene ID" value="XLOC_005740"/>
</dbReference>
<dbReference type="GO" id="GO:0008270">
    <property type="term" value="F:zinc ion binding"/>
    <property type="evidence" value="ECO:0007669"/>
    <property type="project" value="UniProtKB-KW"/>
</dbReference>
<dbReference type="AlphaFoldDB" id="A0A0K0EIM0"/>
<evidence type="ECO:0000259" key="2">
    <source>
        <dbReference type="PROSITE" id="PS50158"/>
    </source>
</evidence>
<dbReference type="GO" id="GO:0019899">
    <property type="term" value="F:enzyme binding"/>
    <property type="evidence" value="ECO:0007669"/>
    <property type="project" value="UniProtKB-ARBA"/>
</dbReference>
<dbReference type="WBParaSite" id="SSTP_0000615700.1">
    <property type="protein sequence ID" value="SSTP_0000615700.1"/>
    <property type="gene ID" value="SSTP_0000615700"/>
</dbReference>
<reference evidence="4 5" key="1">
    <citation type="submission" date="2015-08" db="UniProtKB">
        <authorList>
            <consortium name="WormBaseParasite"/>
        </authorList>
    </citation>
    <scope>IDENTIFICATION</scope>
</reference>
<evidence type="ECO:0000313" key="4">
    <source>
        <dbReference type="WBParaSite" id="SSTP_0000615700.1"/>
    </source>
</evidence>
<dbReference type="InterPro" id="IPR036875">
    <property type="entry name" value="Znf_CCHC_sf"/>
</dbReference>
<keyword evidence="3" id="KW-1185">Reference proteome</keyword>
<dbReference type="InterPro" id="IPR001878">
    <property type="entry name" value="Znf_CCHC"/>
</dbReference>
<dbReference type="Proteomes" id="UP000035681">
    <property type="component" value="Unplaced"/>
</dbReference>
<keyword evidence="1" id="KW-0479">Metal-binding</keyword>
<evidence type="ECO:0000256" key="1">
    <source>
        <dbReference type="PROSITE-ProRule" id="PRU00047"/>
    </source>
</evidence>
<dbReference type="WBParaSite" id="TCONS_00002818.p1">
    <property type="protein sequence ID" value="TCONS_00002818.p1"/>
    <property type="gene ID" value="XLOC_002618"/>
</dbReference>
<dbReference type="PROSITE" id="PS50158">
    <property type="entry name" value="ZF_CCHC"/>
    <property type="match status" value="1"/>
</dbReference>
<feature type="domain" description="CCHC-type" evidence="2">
    <location>
        <begin position="296"/>
        <end position="311"/>
    </location>
</feature>
<name>A0A0K0EIM0_STRER</name>
<dbReference type="SMART" id="SM00343">
    <property type="entry name" value="ZnF_C2HC"/>
    <property type="match status" value="2"/>
</dbReference>
<organism evidence="5">
    <name type="scientific">Strongyloides stercoralis</name>
    <name type="common">Threadworm</name>
    <dbReference type="NCBI Taxonomy" id="6248"/>
    <lineage>
        <taxon>Eukaryota</taxon>
        <taxon>Metazoa</taxon>
        <taxon>Ecdysozoa</taxon>
        <taxon>Nematoda</taxon>
        <taxon>Chromadorea</taxon>
        <taxon>Rhabditida</taxon>
        <taxon>Tylenchina</taxon>
        <taxon>Panagrolaimomorpha</taxon>
        <taxon>Strongyloidoidea</taxon>
        <taxon>Strongyloididae</taxon>
        <taxon>Strongyloides</taxon>
    </lineage>
</organism>
<evidence type="ECO:0000313" key="3">
    <source>
        <dbReference type="Proteomes" id="UP000035681"/>
    </source>
</evidence>
<protein>
    <submittedName>
        <fullName evidence="4 5">CCHC-type domain-containing protein</fullName>
    </submittedName>
</protein>
<sequence>MSTEFDELYASQVTTVIKEEYPDIDPELIPFIVKEARKRELDPLTKSQAIYNLVEIALSVTKEANINQNKEPSLNITLPVQEKKKMSSNFIKEIVTFTSNMKNADTWIRQFERAAKLDHISEEDRMDILLLKLDLTINEEIEKKNLKSYVEIINHLKAKYNNHMNVEYALRKLTTFTLRMDSVENLEASLSEVEKLIHEAHPDLDDKAKERETHAKIIQMIYRNQVLANAAGYSLGNRTVKELITEICTAYALNEMREKSNRSKNSQSKSKNVDICGFCHKANHHESECRMKRKACYKCGDSTHMIKDCPREKPSKN</sequence>
<dbReference type="WBParaSite" id="TCONS_00013042.p1">
    <property type="protein sequence ID" value="TCONS_00013042.p1"/>
    <property type="gene ID" value="XLOC_008834"/>
</dbReference>
<dbReference type="WBParaSite" id="SSTP_0000932600.1">
    <property type="protein sequence ID" value="SSTP_0000932600.1"/>
    <property type="gene ID" value="SSTP_0000932600"/>
</dbReference>
<accession>A0A0K0EIM0</accession>
<keyword evidence="1" id="KW-0862">Zinc</keyword>
<evidence type="ECO:0000313" key="5">
    <source>
        <dbReference type="WBParaSite" id="SSTP_0000932600.1"/>
    </source>
</evidence>
<dbReference type="Gene3D" id="4.10.60.10">
    <property type="entry name" value="Zinc finger, CCHC-type"/>
    <property type="match status" value="1"/>
</dbReference>